<dbReference type="InterPro" id="IPR032675">
    <property type="entry name" value="LRR_dom_sf"/>
</dbReference>
<evidence type="ECO:0000313" key="2">
    <source>
        <dbReference type="EMBL" id="KAH8097078.1"/>
    </source>
</evidence>
<proteinExistence type="predicted"/>
<accession>A0A8K0ULN8</accession>
<name>A0A8K0ULN8_9AGAR</name>
<comment type="caution">
    <text evidence="2">The sequence shown here is derived from an EMBL/GenBank/DDBJ whole genome shotgun (WGS) entry which is preliminary data.</text>
</comment>
<evidence type="ECO:0008006" key="4">
    <source>
        <dbReference type="Google" id="ProtNLM"/>
    </source>
</evidence>
<feature type="coiled-coil region" evidence="1">
    <location>
        <begin position="18"/>
        <end position="80"/>
    </location>
</feature>
<dbReference type="GO" id="GO:0031146">
    <property type="term" value="P:SCF-dependent proteasomal ubiquitin-dependent protein catabolic process"/>
    <property type="evidence" value="ECO:0007669"/>
    <property type="project" value="TreeGrafter"/>
</dbReference>
<organism evidence="2 3">
    <name type="scientific">Cristinia sonorae</name>
    <dbReference type="NCBI Taxonomy" id="1940300"/>
    <lineage>
        <taxon>Eukaryota</taxon>
        <taxon>Fungi</taxon>
        <taxon>Dikarya</taxon>
        <taxon>Basidiomycota</taxon>
        <taxon>Agaricomycotina</taxon>
        <taxon>Agaricomycetes</taxon>
        <taxon>Agaricomycetidae</taxon>
        <taxon>Agaricales</taxon>
        <taxon>Pleurotineae</taxon>
        <taxon>Stephanosporaceae</taxon>
        <taxon>Cristinia</taxon>
    </lineage>
</organism>
<dbReference type="Gene3D" id="1.20.1280.50">
    <property type="match status" value="1"/>
</dbReference>
<dbReference type="Proteomes" id="UP000813824">
    <property type="component" value="Unassembled WGS sequence"/>
</dbReference>
<evidence type="ECO:0000256" key="1">
    <source>
        <dbReference type="SAM" id="Coils"/>
    </source>
</evidence>
<evidence type="ECO:0000313" key="3">
    <source>
        <dbReference type="Proteomes" id="UP000813824"/>
    </source>
</evidence>
<reference evidence="2" key="1">
    <citation type="journal article" date="2021" name="New Phytol.">
        <title>Evolutionary innovations through gain and loss of genes in the ectomycorrhizal Boletales.</title>
        <authorList>
            <person name="Wu G."/>
            <person name="Miyauchi S."/>
            <person name="Morin E."/>
            <person name="Kuo A."/>
            <person name="Drula E."/>
            <person name="Varga T."/>
            <person name="Kohler A."/>
            <person name="Feng B."/>
            <person name="Cao Y."/>
            <person name="Lipzen A."/>
            <person name="Daum C."/>
            <person name="Hundley H."/>
            <person name="Pangilinan J."/>
            <person name="Johnson J."/>
            <person name="Barry K."/>
            <person name="LaButti K."/>
            <person name="Ng V."/>
            <person name="Ahrendt S."/>
            <person name="Min B."/>
            <person name="Choi I.G."/>
            <person name="Park H."/>
            <person name="Plett J.M."/>
            <person name="Magnuson J."/>
            <person name="Spatafora J.W."/>
            <person name="Nagy L.G."/>
            <person name="Henrissat B."/>
            <person name="Grigoriev I.V."/>
            <person name="Yang Z.L."/>
            <person name="Xu J."/>
            <person name="Martin F.M."/>
        </authorList>
    </citation>
    <scope>NUCLEOTIDE SEQUENCE</scope>
    <source>
        <strain evidence="2">KKN 215</strain>
    </source>
</reference>
<protein>
    <recommendedName>
        <fullName evidence="4">F-box domain-containing protein</fullName>
    </recommendedName>
</protein>
<dbReference type="SUPFAM" id="SSF81383">
    <property type="entry name" value="F-box domain"/>
    <property type="match status" value="1"/>
</dbReference>
<keyword evidence="3" id="KW-1185">Reference proteome</keyword>
<dbReference type="InterPro" id="IPR036047">
    <property type="entry name" value="F-box-like_dom_sf"/>
</dbReference>
<dbReference type="GO" id="GO:0019005">
    <property type="term" value="C:SCF ubiquitin ligase complex"/>
    <property type="evidence" value="ECO:0007669"/>
    <property type="project" value="TreeGrafter"/>
</dbReference>
<dbReference type="PANTHER" id="PTHR13318">
    <property type="entry name" value="PARTNER OF PAIRED, ISOFORM B-RELATED"/>
    <property type="match status" value="1"/>
</dbReference>
<dbReference type="SUPFAM" id="SSF52047">
    <property type="entry name" value="RNI-like"/>
    <property type="match status" value="1"/>
</dbReference>
<keyword evidence="1" id="KW-0175">Coiled coil</keyword>
<gene>
    <name evidence="2" type="ORF">BXZ70DRAFT_944188</name>
</gene>
<dbReference type="Gene3D" id="3.80.10.10">
    <property type="entry name" value="Ribonuclease Inhibitor"/>
    <property type="match status" value="1"/>
</dbReference>
<dbReference type="OrthoDB" id="3208947at2759"/>
<dbReference type="AlphaFoldDB" id="A0A8K0ULN8"/>
<sequence>MAPQTALSCLRYPEPPTLVSLEEAKRELEAQRLSAKQLNDRIQTAEDNLARLIQESQCAIQQMERERIALEDDMAQMLAYISPIKRLPQELLRQIFYMNFEDYPCCAWVLAAVCKLWRRLALSMPKIWSKIRLVTTQESSADIIRLWVERSGQKIPLDIEIFLKCANTQPTVTVSRRRRASTASTIPDGWTTPWADAAQWITPLPPHPMPPPPMTPYVDFGAPHNTVIPLALPTQTYETLVVPVSADRPHSASSQSKSRASLHWGYIAFFYLTEQMHRWERFVFRFDRKFPSFAALRNVAGDAPLLREFEVSCAEPAFAGAWTWLPCSKATSKYVIPELQSLTLQYVPFEWSAPIFANLRHLSLRTLPTNSLSLDRILYLITQSPELESLALYHSSVNNVVLPLAPTVLRRLKVFSIGGHYLLNTLVDSLSLPAIRSLTIDLDNRDSVEDTIANLVARSNSPPLTTLSLAYGTTGNPNGIYYAPGSMIASWHFLREMDHLRTLQVGGVGFENFLTSLTFPDDENGQEKWLCPNLTTLAIRGCHSHGDGVSKLVQMIDARNPDASTGNPVVAAAGVVPTRLKRLEVHDCVIPGMDVMVWLQARIDEVVVSEPPSDSIVPRSPPYQYSDF</sequence>
<dbReference type="EMBL" id="JAEVFJ010000021">
    <property type="protein sequence ID" value="KAH8097078.1"/>
    <property type="molecule type" value="Genomic_DNA"/>
</dbReference>